<sequence>MEDLKFTIEEKEIAELLGRQNYSSKESAIFELVKNCYDAASNICNIYIDKNCIKIVDDGSGMNSEDIRSSWMHVGKSSKGYKDSDSDRVLAGSKGVGRFALARLGDRIQVSSKKENEKAVIWKTDWITNSLREAIVDFNKGTVIELNNLRDHWKRKDVDKLIDFLSRSYKGSEMKINIDFEGGSDQVISVFNDVEIGKNYTNQILLSYDSENMKLTVTINSDEFNPEVQKIIGSISQTHYEDEFNMVNELNLNTEEFEHYQEYLKELGEFTAELYFGMEKVPLEMSEKFKYKYNNLTTKDTKIILYRNAFSISSLDGTKDWLDIASRARKSPAAATHQTGSWRVRLNQIYGFVQIDKITNANLKDLGNRQGLEEDDYYQLFKDIISFGISRFEKHRQSIIRKIDESTTNIKHKKNERKNINDFLKKPSTVTQMTEKEISSLAQEIKDIQREAKEQSKAREESEQQHKYDVRILNVLATQGLRASAIAHELHNKRNSLESGYRDIVNALEEYGFWEELKSEKYTRVTYKNVPKILDGLEEINRKLIAFIDVILNKIEKEKFSTKIDSIESALNRVIDTWKKEYDWLNFEINIKNQMPEKYKISKDVLEVIFDNLILNSIQHNEMKDLLIIKMEVEKVGDMLEFKYFDNGKGLDEKYISDPKRILEVHETSRSDGHGLGMWIVSNTLRMYGGEVIDINSEKGFNIYFSIKG</sequence>
<dbReference type="EMBL" id="FNBG01000032">
    <property type="protein sequence ID" value="SDG26887.1"/>
    <property type="molecule type" value="Genomic_DNA"/>
</dbReference>
<dbReference type="InterPro" id="IPR003594">
    <property type="entry name" value="HATPase_dom"/>
</dbReference>
<dbReference type="GO" id="GO:0007234">
    <property type="term" value="P:osmosensory signaling via phosphorelay pathway"/>
    <property type="evidence" value="ECO:0007669"/>
    <property type="project" value="TreeGrafter"/>
</dbReference>
<evidence type="ECO:0000256" key="3">
    <source>
        <dbReference type="ARBA" id="ARBA00012438"/>
    </source>
</evidence>
<dbReference type="EC" id="2.7.13.3" evidence="3"/>
<evidence type="ECO:0000313" key="11">
    <source>
        <dbReference type="EMBL" id="SDG26887.1"/>
    </source>
</evidence>
<keyword evidence="12" id="KW-1185">Reference proteome</keyword>
<proteinExistence type="predicted"/>
<dbReference type="SUPFAM" id="SSF55874">
    <property type="entry name" value="ATPase domain of HSP90 chaperone/DNA topoisomerase II/histidine kinase"/>
    <property type="match status" value="2"/>
</dbReference>
<comment type="subcellular location">
    <subcellularLocation>
        <location evidence="2">Membrane</location>
    </subcellularLocation>
</comment>
<keyword evidence="9" id="KW-0175">Coiled coil</keyword>
<dbReference type="PROSITE" id="PS50109">
    <property type="entry name" value="HIS_KIN"/>
    <property type="match status" value="1"/>
</dbReference>
<evidence type="ECO:0000256" key="9">
    <source>
        <dbReference type="SAM" id="Coils"/>
    </source>
</evidence>
<feature type="domain" description="Histidine kinase" evidence="10">
    <location>
        <begin position="485"/>
        <end position="709"/>
    </location>
</feature>
<dbReference type="GO" id="GO:0000156">
    <property type="term" value="F:phosphorelay response regulator activity"/>
    <property type="evidence" value="ECO:0007669"/>
    <property type="project" value="TreeGrafter"/>
</dbReference>
<dbReference type="Pfam" id="PF02518">
    <property type="entry name" value="HATPase_c"/>
    <property type="match status" value="1"/>
</dbReference>
<dbReference type="InterPro" id="IPR036890">
    <property type="entry name" value="HATPase_C_sf"/>
</dbReference>
<dbReference type="InterPro" id="IPR050351">
    <property type="entry name" value="BphY/WalK/GraS-like"/>
</dbReference>
<evidence type="ECO:0000313" key="12">
    <source>
        <dbReference type="Proteomes" id="UP000198972"/>
    </source>
</evidence>
<feature type="coiled-coil region" evidence="9">
    <location>
        <begin position="431"/>
        <end position="465"/>
    </location>
</feature>
<dbReference type="AlphaFoldDB" id="A0A1G7SUY2"/>
<reference evidence="11 12" key="1">
    <citation type="submission" date="2016-10" db="EMBL/GenBank/DDBJ databases">
        <authorList>
            <person name="de Groot N.N."/>
        </authorList>
    </citation>
    <scope>NUCLEOTIDE SEQUENCE [LARGE SCALE GENOMIC DNA]</scope>
    <source>
        <strain evidence="11 12">DSM 28129</strain>
    </source>
</reference>
<dbReference type="Proteomes" id="UP000198972">
    <property type="component" value="Unassembled WGS sequence"/>
</dbReference>
<dbReference type="PANTHER" id="PTHR42878:SF7">
    <property type="entry name" value="SENSOR HISTIDINE KINASE GLRK"/>
    <property type="match status" value="1"/>
</dbReference>
<protein>
    <recommendedName>
        <fullName evidence="3">histidine kinase</fullName>
        <ecNumber evidence="3">2.7.13.3</ecNumber>
    </recommendedName>
</protein>
<evidence type="ECO:0000256" key="4">
    <source>
        <dbReference type="ARBA" id="ARBA00022679"/>
    </source>
</evidence>
<dbReference type="RefSeq" id="WP_091235248.1">
    <property type="nucleotide sequence ID" value="NZ_FNBG01000032.1"/>
</dbReference>
<dbReference type="Gene3D" id="3.30.565.10">
    <property type="entry name" value="Histidine kinase-like ATPase, C-terminal domain"/>
    <property type="match status" value="2"/>
</dbReference>
<dbReference type="InterPro" id="IPR005467">
    <property type="entry name" value="His_kinase_dom"/>
</dbReference>
<dbReference type="Pfam" id="PF13589">
    <property type="entry name" value="HATPase_c_3"/>
    <property type="match status" value="1"/>
</dbReference>
<dbReference type="GO" id="GO:0004673">
    <property type="term" value="F:protein histidine kinase activity"/>
    <property type="evidence" value="ECO:0007669"/>
    <property type="project" value="UniProtKB-EC"/>
</dbReference>
<accession>A0A1G7SUY2</accession>
<gene>
    <name evidence="11" type="ORF">SAMN04488542_13228</name>
</gene>
<keyword evidence="6 11" id="KW-0418">Kinase</keyword>
<evidence type="ECO:0000256" key="2">
    <source>
        <dbReference type="ARBA" id="ARBA00004370"/>
    </source>
</evidence>
<evidence type="ECO:0000256" key="1">
    <source>
        <dbReference type="ARBA" id="ARBA00000085"/>
    </source>
</evidence>
<keyword evidence="4" id="KW-0808">Transferase</keyword>
<keyword evidence="7" id="KW-0067">ATP-binding</keyword>
<dbReference type="PANTHER" id="PTHR42878">
    <property type="entry name" value="TWO-COMPONENT HISTIDINE KINASE"/>
    <property type="match status" value="1"/>
</dbReference>
<dbReference type="STRING" id="670482.SAMN04488542_13228"/>
<comment type="catalytic activity">
    <reaction evidence="1">
        <text>ATP + protein L-histidine = ADP + protein N-phospho-L-histidine.</text>
        <dbReference type="EC" id="2.7.13.3"/>
    </reaction>
</comment>
<keyword evidence="5" id="KW-0547">Nucleotide-binding</keyword>
<organism evidence="11 12">
    <name type="scientific">Fontibacillus panacisegetis</name>
    <dbReference type="NCBI Taxonomy" id="670482"/>
    <lineage>
        <taxon>Bacteria</taxon>
        <taxon>Bacillati</taxon>
        <taxon>Bacillota</taxon>
        <taxon>Bacilli</taxon>
        <taxon>Bacillales</taxon>
        <taxon>Paenibacillaceae</taxon>
        <taxon>Fontibacillus</taxon>
    </lineage>
</organism>
<dbReference type="GO" id="GO:0030295">
    <property type="term" value="F:protein kinase activator activity"/>
    <property type="evidence" value="ECO:0007669"/>
    <property type="project" value="TreeGrafter"/>
</dbReference>
<evidence type="ECO:0000256" key="5">
    <source>
        <dbReference type="ARBA" id="ARBA00022741"/>
    </source>
</evidence>
<dbReference type="GO" id="GO:0005524">
    <property type="term" value="F:ATP binding"/>
    <property type="evidence" value="ECO:0007669"/>
    <property type="project" value="UniProtKB-KW"/>
</dbReference>
<evidence type="ECO:0000256" key="6">
    <source>
        <dbReference type="ARBA" id="ARBA00022777"/>
    </source>
</evidence>
<name>A0A1G7SUY2_9BACL</name>
<dbReference type="OrthoDB" id="9816482at2"/>
<evidence type="ECO:0000256" key="8">
    <source>
        <dbReference type="ARBA" id="ARBA00023012"/>
    </source>
</evidence>
<evidence type="ECO:0000256" key="7">
    <source>
        <dbReference type="ARBA" id="ARBA00022840"/>
    </source>
</evidence>
<keyword evidence="8" id="KW-0902">Two-component regulatory system</keyword>
<evidence type="ECO:0000259" key="10">
    <source>
        <dbReference type="PROSITE" id="PS50109"/>
    </source>
</evidence>